<dbReference type="EMBL" id="KL596759">
    <property type="protein sequence ID" value="KER26003.1"/>
    <property type="molecule type" value="Genomic_DNA"/>
</dbReference>
<feature type="region of interest" description="Disordered" evidence="1">
    <location>
        <begin position="1"/>
        <end position="22"/>
    </location>
</feature>
<organism evidence="2 3">
    <name type="scientific">Opisthorchis viverrini</name>
    <name type="common">Southeast Asian liver fluke</name>
    <dbReference type="NCBI Taxonomy" id="6198"/>
    <lineage>
        <taxon>Eukaryota</taxon>
        <taxon>Metazoa</taxon>
        <taxon>Spiralia</taxon>
        <taxon>Lophotrochozoa</taxon>
        <taxon>Platyhelminthes</taxon>
        <taxon>Trematoda</taxon>
        <taxon>Digenea</taxon>
        <taxon>Opisthorchiida</taxon>
        <taxon>Opisthorchiata</taxon>
        <taxon>Opisthorchiidae</taxon>
        <taxon>Opisthorchis</taxon>
    </lineage>
</organism>
<name>A0A074ZFN6_OPIVI</name>
<feature type="compositionally biased region" description="Basic residues" evidence="1">
    <location>
        <begin position="48"/>
        <end position="61"/>
    </location>
</feature>
<evidence type="ECO:0000256" key="1">
    <source>
        <dbReference type="SAM" id="MobiDB-lite"/>
    </source>
</evidence>
<protein>
    <submittedName>
        <fullName evidence="2">Uncharacterized protein</fullName>
    </submittedName>
</protein>
<dbReference type="KEGG" id="ovi:T265_06640"/>
<proteinExistence type="predicted"/>
<feature type="region of interest" description="Disordered" evidence="1">
    <location>
        <begin position="36"/>
        <end position="97"/>
    </location>
</feature>
<dbReference type="CTD" id="20320819"/>
<dbReference type="OrthoDB" id="329563at2759"/>
<evidence type="ECO:0000313" key="3">
    <source>
        <dbReference type="Proteomes" id="UP000054324"/>
    </source>
</evidence>
<dbReference type="GeneID" id="20320819"/>
<dbReference type="RefSeq" id="XP_009170224.1">
    <property type="nucleotide sequence ID" value="XM_009171960.1"/>
</dbReference>
<dbReference type="Proteomes" id="UP000054324">
    <property type="component" value="Unassembled WGS sequence"/>
</dbReference>
<dbReference type="AlphaFoldDB" id="A0A074ZFN6"/>
<sequence>MSSRLQCAPTYPTSPNHRGTRLWQLQPLQDNCHATRRRHEGWDIARSPKPRQGKSSGRGRVRTTDLPVSRFVLHPLDPSVKTEHSSEVGNQKGPGRRYLVRQTATSIGHFGATKQIYSGNYPTGTL</sequence>
<keyword evidence="3" id="KW-1185">Reference proteome</keyword>
<gene>
    <name evidence="2" type="ORF">T265_06640</name>
</gene>
<reference evidence="2 3" key="1">
    <citation type="submission" date="2013-11" db="EMBL/GenBank/DDBJ databases">
        <title>Opisthorchis viverrini - life in the bile duct.</title>
        <authorList>
            <person name="Young N.D."/>
            <person name="Nagarajan N."/>
            <person name="Lin S.J."/>
            <person name="Korhonen P.K."/>
            <person name="Jex A.R."/>
            <person name="Hall R.S."/>
            <person name="Safavi-Hemami H."/>
            <person name="Kaewkong W."/>
            <person name="Bertrand D."/>
            <person name="Gao S."/>
            <person name="Seet Q."/>
            <person name="Wongkham S."/>
            <person name="Teh B.T."/>
            <person name="Wongkham C."/>
            <person name="Intapan P.M."/>
            <person name="Maleewong W."/>
            <person name="Yang X."/>
            <person name="Hu M."/>
            <person name="Wang Z."/>
            <person name="Hofmann A."/>
            <person name="Sternberg P.W."/>
            <person name="Tan P."/>
            <person name="Wang J."/>
            <person name="Gasser R.B."/>
        </authorList>
    </citation>
    <scope>NUCLEOTIDE SEQUENCE [LARGE SCALE GENOMIC DNA]</scope>
</reference>
<evidence type="ECO:0000313" key="2">
    <source>
        <dbReference type="EMBL" id="KER26003.1"/>
    </source>
</evidence>
<accession>A0A074ZFN6</accession>
<feature type="compositionally biased region" description="Polar residues" evidence="1">
    <location>
        <begin position="1"/>
        <end position="17"/>
    </location>
</feature>